<dbReference type="EMBL" id="JAVAMP010000001">
    <property type="protein sequence ID" value="MDP5273274.1"/>
    <property type="molecule type" value="Genomic_DNA"/>
</dbReference>
<proteinExistence type="predicted"/>
<accession>A0ABT9IV85</accession>
<keyword evidence="3" id="KW-1185">Reference proteome</keyword>
<comment type="caution">
    <text evidence="2">The sequence shown here is derived from an EMBL/GenBank/DDBJ whole genome shotgun (WGS) entry which is preliminary data.</text>
</comment>
<feature type="region of interest" description="Disordered" evidence="1">
    <location>
        <begin position="244"/>
        <end position="274"/>
    </location>
</feature>
<evidence type="ECO:0000313" key="3">
    <source>
        <dbReference type="Proteomes" id="UP001231941"/>
    </source>
</evidence>
<sequence length="293" mass="33652">MPTPIFVGEKTSGISLPSGAITVVNTSETCTMQVAIEVLSSMTPLITEIEPRSSFTTTLADIIRIDILCAGPMTDTCTGTVQLDLVFTVSTKLDKEKVKHNLQKKSFYDARIHSLKTNYTDRIEVLEPYSMGKIQLENKRNAQLQEKTISKEMSKIVDKLDHQLKKIDSTIQRRDELFLKTLQEMSENHKILTTSISNHEKPKKIEETIQKQSNKIEGVMLEEPKMIIKKHEVPNKMEFDIQDEPKKVEEIPKEKKDSDKELKAEVSKASTIEKNENKKRRWWQKWFGISMNS</sequence>
<name>A0ABT9IV85_9BACL</name>
<organism evidence="2 3">
    <name type="scientific">Chengkuizengella axinellae</name>
    <dbReference type="NCBI Taxonomy" id="3064388"/>
    <lineage>
        <taxon>Bacteria</taxon>
        <taxon>Bacillati</taxon>
        <taxon>Bacillota</taxon>
        <taxon>Bacilli</taxon>
        <taxon>Bacillales</taxon>
        <taxon>Paenibacillaceae</taxon>
        <taxon>Chengkuizengella</taxon>
    </lineage>
</organism>
<reference evidence="2 3" key="1">
    <citation type="submission" date="2023-08" db="EMBL/GenBank/DDBJ databases">
        <authorList>
            <person name="Park J.-S."/>
        </authorList>
    </citation>
    <scope>NUCLEOTIDE SEQUENCE [LARGE SCALE GENOMIC DNA]</scope>
    <source>
        <strain evidence="2 3">2205SS18-9</strain>
    </source>
</reference>
<evidence type="ECO:0000256" key="1">
    <source>
        <dbReference type="SAM" id="MobiDB-lite"/>
    </source>
</evidence>
<protein>
    <submittedName>
        <fullName evidence="2">Uncharacterized protein</fullName>
    </submittedName>
</protein>
<evidence type="ECO:0000313" key="2">
    <source>
        <dbReference type="EMBL" id="MDP5273274.1"/>
    </source>
</evidence>
<dbReference type="Proteomes" id="UP001231941">
    <property type="component" value="Unassembled WGS sequence"/>
</dbReference>
<gene>
    <name evidence="2" type="ORF">Q5Y73_04100</name>
</gene>